<dbReference type="PANTHER" id="PTHR35505">
    <property type="entry name" value="OS01G0600300 PROTEIN"/>
    <property type="match status" value="1"/>
</dbReference>
<dbReference type="AlphaFoldDB" id="A0A9R0JWE3"/>
<evidence type="ECO:0000313" key="2">
    <source>
        <dbReference type="RefSeq" id="XP_021849581.1"/>
    </source>
</evidence>
<gene>
    <name evidence="2" type="primary">LOC110789243</name>
</gene>
<keyword evidence="1" id="KW-1185">Reference proteome</keyword>
<reference evidence="1" key="1">
    <citation type="journal article" date="2021" name="Nat. Commun.">
        <title>Genomic analyses provide insights into spinach domestication and the genetic basis of agronomic traits.</title>
        <authorList>
            <person name="Cai X."/>
            <person name="Sun X."/>
            <person name="Xu C."/>
            <person name="Sun H."/>
            <person name="Wang X."/>
            <person name="Ge C."/>
            <person name="Zhang Z."/>
            <person name="Wang Q."/>
            <person name="Fei Z."/>
            <person name="Jiao C."/>
            <person name="Wang Q."/>
        </authorList>
    </citation>
    <scope>NUCLEOTIDE SEQUENCE [LARGE SCALE GENOMIC DNA]</scope>
    <source>
        <strain evidence="1">cv. Varoflay</strain>
    </source>
</reference>
<organism evidence="1 2">
    <name type="scientific">Spinacia oleracea</name>
    <name type="common">Spinach</name>
    <dbReference type="NCBI Taxonomy" id="3562"/>
    <lineage>
        <taxon>Eukaryota</taxon>
        <taxon>Viridiplantae</taxon>
        <taxon>Streptophyta</taxon>
        <taxon>Embryophyta</taxon>
        <taxon>Tracheophyta</taxon>
        <taxon>Spermatophyta</taxon>
        <taxon>Magnoliopsida</taxon>
        <taxon>eudicotyledons</taxon>
        <taxon>Gunneridae</taxon>
        <taxon>Pentapetalae</taxon>
        <taxon>Caryophyllales</taxon>
        <taxon>Chenopodiaceae</taxon>
        <taxon>Chenopodioideae</taxon>
        <taxon>Anserineae</taxon>
        <taxon>Spinacia</taxon>
    </lineage>
</organism>
<proteinExistence type="predicted"/>
<dbReference type="GeneID" id="110789243"/>
<dbReference type="RefSeq" id="XP_021849581.1">
    <property type="nucleotide sequence ID" value="XM_021993889.2"/>
</dbReference>
<dbReference type="OrthoDB" id="1660458at2759"/>
<accession>A0A9R0JWE3</accession>
<dbReference type="KEGG" id="soe:110789243"/>
<name>A0A9R0JWE3_SPIOL</name>
<dbReference type="Proteomes" id="UP000813463">
    <property type="component" value="Chromosome 1"/>
</dbReference>
<dbReference type="PANTHER" id="PTHR35505:SF1">
    <property type="entry name" value="SNF2 DOMAIN PROTEIN"/>
    <property type="match status" value="1"/>
</dbReference>
<protein>
    <submittedName>
        <fullName evidence="2">Uncharacterized protein</fullName>
    </submittedName>
</protein>
<reference evidence="2" key="2">
    <citation type="submission" date="2025-08" db="UniProtKB">
        <authorList>
            <consortium name="RefSeq"/>
        </authorList>
    </citation>
    <scope>IDENTIFICATION</scope>
    <source>
        <tissue evidence="2">Leaf</tissue>
    </source>
</reference>
<evidence type="ECO:0000313" key="1">
    <source>
        <dbReference type="Proteomes" id="UP000813463"/>
    </source>
</evidence>
<sequence>MAAVNFLNPQNPTSPFSTESYHPMLQESIQLFLSQIQSGISDFSHFNLMFSRLIQTMPSPPIEIIWFYSAVNFHTHKKLIAQKNLASQDDNLGRILAIKELFHSLVSCSDPCNSSSLKKVAVLAPLLFELYNFVLDLKVNVRFSLDKAINVEICSLVERLVSYVSLCCCEGLDDHDDTMAFSPCFVGLVKVWTVQRRESSSGFEDDFKMFFPMVSSEARNGFLVGSRVGVLAGIVMCQTFLLNLSLNFGLEASQKLKEDVLNSSVNTITGFRSCYFFDTLLKMLLEVNLPVTSLLTVVDEVLLREALFDAIILVDYPFFNPGCGIRLCSHHLNSLASTWLFVADKAMHFVWRNGNRTKVISYMKAFSKSLIHSQLLKWVCTQTFMVEDANTTNMSTPAAFMEWLVQLTSHTSRGGFNDEFSMLVEKAMNYTSEMKTAHLYLDLDGNYDFCFDQKVGEEDGGGADGDLEMIDSTEGVKDGCNTNFTDIDTCRKRKGEKDEGGIRVKLLKYQMHDSPIKNFSPFQNEIGLIRRS</sequence>